<gene>
    <name evidence="2" type="ORF">OH76DRAFT_1408899</name>
</gene>
<name>A0A371CWJ1_9APHY</name>
<feature type="chain" id="PRO_5016778067" evidence="1">
    <location>
        <begin position="22"/>
        <end position="307"/>
    </location>
</feature>
<feature type="signal peptide" evidence="1">
    <location>
        <begin position="1"/>
        <end position="21"/>
    </location>
</feature>
<reference evidence="2 3" key="1">
    <citation type="journal article" date="2018" name="Biotechnol. Biofuels">
        <title>Integrative visual omics of the white-rot fungus Polyporus brumalis exposes the biotechnological potential of its oxidative enzymes for delignifying raw plant biomass.</title>
        <authorList>
            <person name="Miyauchi S."/>
            <person name="Rancon A."/>
            <person name="Drula E."/>
            <person name="Hage H."/>
            <person name="Chaduli D."/>
            <person name="Favel A."/>
            <person name="Grisel S."/>
            <person name="Henrissat B."/>
            <person name="Herpoel-Gimbert I."/>
            <person name="Ruiz-Duenas F.J."/>
            <person name="Chevret D."/>
            <person name="Hainaut M."/>
            <person name="Lin J."/>
            <person name="Wang M."/>
            <person name="Pangilinan J."/>
            <person name="Lipzen A."/>
            <person name="Lesage-Meessen L."/>
            <person name="Navarro D."/>
            <person name="Riley R."/>
            <person name="Grigoriev I.V."/>
            <person name="Zhou S."/>
            <person name="Raouche S."/>
            <person name="Rosso M.N."/>
        </authorList>
    </citation>
    <scope>NUCLEOTIDE SEQUENCE [LARGE SCALE GENOMIC DNA]</scope>
    <source>
        <strain evidence="2 3">BRFM 1820</strain>
    </source>
</reference>
<dbReference type="Proteomes" id="UP000256964">
    <property type="component" value="Unassembled WGS sequence"/>
</dbReference>
<dbReference type="STRING" id="139420.A0A371CWJ1"/>
<dbReference type="EMBL" id="KZ857447">
    <property type="protein sequence ID" value="RDX44662.1"/>
    <property type="molecule type" value="Genomic_DNA"/>
</dbReference>
<evidence type="ECO:0000313" key="3">
    <source>
        <dbReference type="Proteomes" id="UP000256964"/>
    </source>
</evidence>
<evidence type="ECO:0000313" key="2">
    <source>
        <dbReference type="EMBL" id="RDX44662.1"/>
    </source>
</evidence>
<protein>
    <submittedName>
        <fullName evidence="2">Uncharacterized protein</fullName>
    </submittedName>
</protein>
<dbReference type="PROSITE" id="PS51257">
    <property type="entry name" value="PROKAR_LIPOPROTEIN"/>
    <property type="match status" value="1"/>
</dbReference>
<organism evidence="2 3">
    <name type="scientific">Lentinus brumalis</name>
    <dbReference type="NCBI Taxonomy" id="2498619"/>
    <lineage>
        <taxon>Eukaryota</taxon>
        <taxon>Fungi</taxon>
        <taxon>Dikarya</taxon>
        <taxon>Basidiomycota</taxon>
        <taxon>Agaricomycotina</taxon>
        <taxon>Agaricomycetes</taxon>
        <taxon>Polyporales</taxon>
        <taxon>Polyporaceae</taxon>
        <taxon>Lentinus</taxon>
    </lineage>
</organism>
<dbReference type="OrthoDB" id="3249523at2759"/>
<accession>A0A371CWJ1</accession>
<proteinExistence type="predicted"/>
<evidence type="ECO:0000256" key="1">
    <source>
        <dbReference type="SAM" id="SignalP"/>
    </source>
</evidence>
<keyword evidence="1" id="KW-0732">Signal</keyword>
<dbReference type="AlphaFoldDB" id="A0A371CWJ1"/>
<keyword evidence="3" id="KW-1185">Reference proteome</keyword>
<sequence>MKTFSVLLVVLAAALSCAALAMPSYNVRRQLVSGNGTGADDDSICPGSGSSPTVVSTSSFVVGNTTLELTKFSCGAATPTSPFSSAHKGGGGILGWLDGLLWWFFPDCPPVKPSPPKPPNKTTTKTVTKATTATSTVTSVSVSVSTTTSTDTATVTKVSTETSTTTIVESETETATATVTETVTAASPSSTAANVCGEICTTVCGDVGRLPPTTDDCQQLVNTVTILNGQIDPDFTVESNHVQTISFGTCRFFFENVSPQPLTYCWLSLAQVASAAGSTCLPPTQPVSSEGLCIPSDGLWEVGVAHS</sequence>